<organism evidence="1">
    <name type="scientific">Anguilla anguilla</name>
    <name type="common">European freshwater eel</name>
    <name type="synonym">Muraena anguilla</name>
    <dbReference type="NCBI Taxonomy" id="7936"/>
    <lineage>
        <taxon>Eukaryota</taxon>
        <taxon>Metazoa</taxon>
        <taxon>Chordata</taxon>
        <taxon>Craniata</taxon>
        <taxon>Vertebrata</taxon>
        <taxon>Euteleostomi</taxon>
        <taxon>Actinopterygii</taxon>
        <taxon>Neopterygii</taxon>
        <taxon>Teleostei</taxon>
        <taxon>Anguilliformes</taxon>
        <taxon>Anguillidae</taxon>
        <taxon>Anguilla</taxon>
    </lineage>
</organism>
<reference evidence="1" key="2">
    <citation type="journal article" date="2015" name="Fish Shellfish Immunol.">
        <title>Early steps in the European eel (Anguilla anguilla)-Vibrio vulnificus interaction in the gills: Role of the RtxA13 toxin.</title>
        <authorList>
            <person name="Callol A."/>
            <person name="Pajuelo D."/>
            <person name="Ebbesson L."/>
            <person name="Teles M."/>
            <person name="MacKenzie S."/>
            <person name="Amaro C."/>
        </authorList>
    </citation>
    <scope>NUCLEOTIDE SEQUENCE</scope>
</reference>
<dbReference type="AlphaFoldDB" id="A0A0E9Q7S7"/>
<dbReference type="EMBL" id="GBXM01096404">
    <property type="protein sequence ID" value="JAH12173.1"/>
    <property type="molecule type" value="Transcribed_RNA"/>
</dbReference>
<accession>A0A0E9Q7S7</accession>
<protein>
    <submittedName>
        <fullName evidence="1">Uncharacterized protein</fullName>
    </submittedName>
</protein>
<evidence type="ECO:0000313" key="1">
    <source>
        <dbReference type="EMBL" id="JAH12173.1"/>
    </source>
</evidence>
<sequence>MFNSMSIKSDLFPFFSLQIF</sequence>
<proteinExistence type="predicted"/>
<name>A0A0E9Q7S7_ANGAN</name>
<reference evidence="1" key="1">
    <citation type="submission" date="2014-11" db="EMBL/GenBank/DDBJ databases">
        <authorList>
            <person name="Amaro Gonzalez C."/>
        </authorList>
    </citation>
    <scope>NUCLEOTIDE SEQUENCE</scope>
</reference>